<feature type="compositionally biased region" description="Pro residues" evidence="6">
    <location>
        <begin position="492"/>
        <end position="501"/>
    </location>
</feature>
<evidence type="ECO:0000256" key="5">
    <source>
        <dbReference type="SAM" id="Coils"/>
    </source>
</evidence>
<dbReference type="EMBL" id="ML976989">
    <property type="protein sequence ID" value="KAF1957561.1"/>
    <property type="molecule type" value="Genomic_DNA"/>
</dbReference>
<feature type="region of interest" description="Disordered" evidence="6">
    <location>
        <begin position="465"/>
        <end position="503"/>
    </location>
</feature>
<keyword evidence="3 7" id="KW-1133">Transmembrane helix</keyword>
<keyword evidence="2 7" id="KW-0812">Transmembrane</keyword>
<evidence type="ECO:0000256" key="6">
    <source>
        <dbReference type="SAM" id="MobiDB-lite"/>
    </source>
</evidence>
<feature type="compositionally biased region" description="Low complexity" evidence="6">
    <location>
        <begin position="593"/>
        <end position="603"/>
    </location>
</feature>
<feature type="compositionally biased region" description="Acidic residues" evidence="6">
    <location>
        <begin position="632"/>
        <end position="642"/>
    </location>
</feature>
<feature type="region of interest" description="Disordered" evidence="6">
    <location>
        <begin position="31"/>
        <end position="73"/>
    </location>
</feature>
<sequence length="1025" mass="111013">MLPYHYLISFFALILCFHSVSAAPAFERRQDGNVETPTATVAETTRPSSTSAPTSSRASRSSTPTEATPSPTVISASISATQTSTTTASNAPSASASSPPAADSQDALPIQPKITPALGLAGIIMLISGIIYGVIGIKNKWLYVFGSAAYLTSLAVTVLIVYLMSSPVTNAVQGAFFVAALLSGLILGALALVFADVTDGLGCLLGGFCISMWFLTLKDGGLIGSTGGCAIFIGCMSLAGFALSWSHYTRNYGLIVCISFAGATVTILGIDCFSRAGLKEFWLYIWNLNPDIFPLHTDTYPMTRGIKAELAGTIILTVFGIISQLKVWKLVKEHRLKSEAQRLERARDQELEEEERGRRIEDKFQKERMQWEATYNKGAQVSSMESGTSTPKAYSSIQEKDSVRSGSVELTQVPQDGLPQSTTKRDSVTVTVGQDDEISHIDGAGNPLPKRPELAHQNTRLSIMGSPRASSEVMGPGRLSRSISERSSLKPSAPPPPPTFVPLPFKVPQQEDFQSEVSDNASISAVPDVPEEQWMVRRSISKRVSDAHSMKRASTSSPLPDRLDPVEDFVVPHIEDDRASSVAATLDDDLSLRELSPPSSPLEAKFDNNAISARTAEDNAANQESVMGLDTCVEESDVEEANPPELAGPRQSLTASTDPKSGKFRSSPAFASSVQGDSPGLQQSQTTQPSTASSQSQPEQHDSATGSLKGALPPTLSKIAQAYRVNEWSKHLEAAEKPDLDDIEEPDSPGIQIDHERPAPVSEELVQPLVKAKRNSNRVSVGVQPKEKFTRSDSNTSKTSTLAGGGVSRVGAQAMNRLSGNSSLQPPSPRTSITKRLSSAPTPTANTLMSQRESLIRNRTSSQSLLPQSASANNLAQGDDMTLAQRRRALQHQKPPSASQKWQKGQRVSSNPIQSPVFDSHQPKRSSNATSDQRREDLLVNWRESIRQTSTAPVEASVVTVDEQQQQRRAALMHAKRQKETEKQQRAMVAQQRESMMHNMMRSNEMLDAHRDAMRRMQSAANRNA</sequence>
<dbReference type="Proteomes" id="UP000800035">
    <property type="component" value="Unassembled WGS sequence"/>
</dbReference>
<evidence type="ECO:0000313" key="11">
    <source>
        <dbReference type="Proteomes" id="UP000800035"/>
    </source>
</evidence>
<feature type="transmembrane region" description="Helical" evidence="7">
    <location>
        <begin position="252"/>
        <end position="270"/>
    </location>
</feature>
<feature type="region of interest" description="Disordered" evidence="6">
    <location>
        <begin position="735"/>
        <end position="935"/>
    </location>
</feature>
<evidence type="ECO:0000256" key="2">
    <source>
        <dbReference type="ARBA" id="ARBA00022692"/>
    </source>
</evidence>
<accession>A0A6A5TY48</accession>
<comment type="subcellular location">
    <subcellularLocation>
        <location evidence="1">Membrane</location>
        <topology evidence="1">Multi-pass membrane protein</topology>
    </subcellularLocation>
</comment>
<dbReference type="GO" id="GO:0016020">
    <property type="term" value="C:membrane"/>
    <property type="evidence" value="ECO:0007669"/>
    <property type="project" value="UniProtKB-SubCell"/>
</dbReference>
<feature type="compositionally biased region" description="Polar residues" evidence="6">
    <location>
        <begin position="378"/>
        <end position="397"/>
    </location>
</feature>
<evidence type="ECO:0000256" key="8">
    <source>
        <dbReference type="SAM" id="SignalP"/>
    </source>
</evidence>
<feature type="transmembrane region" description="Helical" evidence="7">
    <location>
        <begin position="114"/>
        <end position="135"/>
    </location>
</feature>
<feature type="compositionally biased region" description="Low complexity" evidence="6">
    <location>
        <begin position="678"/>
        <end position="698"/>
    </location>
</feature>
<feature type="domain" description="TM7S3/TM198-like" evidence="9">
    <location>
        <begin position="122"/>
        <end position="325"/>
    </location>
</feature>
<evidence type="ECO:0000256" key="7">
    <source>
        <dbReference type="SAM" id="Phobius"/>
    </source>
</evidence>
<keyword evidence="4 7" id="KW-0472">Membrane</keyword>
<dbReference type="InterPro" id="IPR025256">
    <property type="entry name" value="TM7S3/TM198-like_dom"/>
</dbReference>
<feature type="chain" id="PRO_5025338717" description="TM7S3/TM198-like domain-containing protein" evidence="8">
    <location>
        <begin position="23"/>
        <end position="1025"/>
    </location>
</feature>
<keyword evidence="11" id="KW-1185">Reference proteome</keyword>
<feature type="transmembrane region" description="Helical" evidence="7">
    <location>
        <begin position="171"/>
        <end position="193"/>
    </location>
</feature>
<feature type="transmembrane region" description="Helical" evidence="7">
    <location>
        <begin position="222"/>
        <end position="245"/>
    </location>
</feature>
<keyword evidence="8" id="KW-0732">Signal</keyword>
<feature type="compositionally biased region" description="Polar residues" evidence="6">
    <location>
        <begin position="792"/>
        <end position="802"/>
    </location>
</feature>
<feature type="signal peptide" evidence="8">
    <location>
        <begin position="1"/>
        <end position="22"/>
    </location>
</feature>
<reference evidence="10" key="1">
    <citation type="journal article" date="2020" name="Stud. Mycol.">
        <title>101 Dothideomycetes genomes: a test case for predicting lifestyles and emergence of pathogens.</title>
        <authorList>
            <person name="Haridas S."/>
            <person name="Albert R."/>
            <person name="Binder M."/>
            <person name="Bloem J."/>
            <person name="Labutti K."/>
            <person name="Salamov A."/>
            <person name="Andreopoulos B."/>
            <person name="Baker S."/>
            <person name="Barry K."/>
            <person name="Bills G."/>
            <person name="Bluhm B."/>
            <person name="Cannon C."/>
            <person name="Castanera R."/>
            <person name="Culley D."/>
            <person name="Daum C."/>
            <person name="Ezra D."/>
            <person name="Gonzalez J."/>
            <person name="Henrissat B."/>
            <person name="Kuo A."/>
            <person name="Liang C."/>
            <person name="Lipzen A."/>
            <person name="Lutzoni F."/>
            <person name="Magnuson J."/>
            <person name="Mondo S."/>
            <person name="Nolan M."/>
            <person name="Ohm R."/>
            <person name="Pangilinan J."/>
            <person name="Park H.-J."/>
            <person name="Ramirez L."/>
            <person name="Alfaro M."/>
            <person name="Sun H."/>
            <person name="Tritt A."/>
            <person name="Yoshinaga Y."/>
            <person name="Zwiers L.-H."/>
            <person name="Turgeon B."/>
            <person name="Goodwin S."/>
            <person name="Spatafora J."/>
            <person name="Crous P."/>
            <person name="Grigoriev I."/>
        </authorList>
    </citation>
    <scope>NUCLEOTIDE SEQUENCE</scope>
    <source>
        <strain evidence="10">CBS 675.92</strain>
    </source>
</reference>
<feature type="transmembrane region" description="Helical" evidence="7">
    <location>
        <begin position="142"/>
        <end position="165"/>
    </location>
</feature>
<gene>
    <name evidence="10" type="ORF">CC80DRAFT_491650</name>
</gene>
<feature type="compositionally biased region" description="Polar residues" evidence="6">
    <location>
        <begin position="816"/>
        <end position="860"/>
    </location>
</feature>
<name>A0A6A5TY48_9PLEO</name>
<protein>
    <recommendedName>
        <fullName evidence="9">TM7S3/TM198-like domain-containing protein</fullName>
    </recommendedName>
</protein>
<dbReference type="OrthoDB" id="102260at2759"/>
<keyword evidence="5" id="KW-0175">Coiled coil</keyword>
<feature type="compositionally biased region" description="Low complexity" evidence="6">
    <location>
        <begin position="34"/>
        <end position="73"/>
    </location>
</feature>
<dbReference type="PANTHER" id="PTHR39469:SF1">
    <property type="entry name" value="DUF4203 DOMAIN-CONTAINING PROTEIN"/>
    <property type="match status" value="1"/>
</dbReference>
<proteinExistence type="predicted"/>
<evidence type="ECO:0000256" key="4">
    <source>
        <dbReference type="ARBA" id="ARBA00023136"/>
    </source>
</evidence>
<feature type="compositionally biased region" description="Polar residues" evidence="6">
    <location>
        <begin position="894"/>
        <end position="914"/>
    </location>
</feature>
<feature type="region of interest" description="Disordered" evidence="6">
    <location>
        <begin position="378"/>
        <end position="406"/>
    </location>
</feature>
<dbReference type="PANTHER" id="PTHR39469">
    <property type="entry name" value="CHROMOSOME 1, WHOLE GENOME SHOTGUN SEQUENCE"/>
    <property type="match status" value="1"/>
</dbReference>
<evidence type="ECO:0000313" key="10">
    <source>
        <dbReference type="EMBL" id="KAF1957561.1"/>
    </source>
</evidence>
<feature type="region of interest" description="Disordered" evidence="6">
    <location>
        <begin position="542"/>
        <end position="565"/>
    </location>
</feature>
<feature type="compositionally biased region" description="Low complexity" evidence="6">
    <location>
        <begin position="861"/>
        <end position="872"/>
    </location>
</feature>
<feature type="region of interest" description="Disordered" evidence="6">
    <location>
        <begin position="86"/>
        <end position="105"/>
    </location>
</feature>
<evidence type="ECO:0000256" key="3">
    <source>
        <dbReference type="ARBA" id="ARBA00022989"/>
    </source>
</evidence>
<feature type="region of interest" description="Disordered" evidence="6">
    <location>
        <begin position="411"/>
        <end position="430"/>
    </location>
</feature>
<evidence type="ECO:0000256" key="1">
    <source>
        <dbReference type="ARBA" id="ARBA00004141"/>
    </source>
</evidence>
<organism evidence="10 11">
    <name type="scientific">Byssothecium circinans</name>
    <dbReference type="NCBI Taxonomy" id="147558"/>
    <lineage>
        <taxon>Eukaryota</taxon>
        <taxon>Fungi</taxon>
        <taxon>Dikarya</taxon>
        <taxon>Ascomycota</taxon>
        <taxon>Pezizomycotina</taxon>
        <taxon>Dothideomycetes</taxon>
        <taxon>Pleosporomycetidae</taxon>
        <taxon>Pleosporales</taxon>
        <taxon>Massarineae</taxon>
        <taxon>Massarinaceae</taxon>
        <taxon>Byssothecium</taxon>
    </lineage>
</organism>
<evidence type="ECO:0000259" key="9">
    <source>
        <dbReference type="Pfam" id="PF13886"/>
    </source>
</evidence>
<dbReference type="Pfam" id="PF13886">
    <property type="entry name" value="TM7S3_TM198"/>
    <property type="match status" value="1"/>
</dbReference>
<feature type="region of interest" description="Disordered" evidence="6">
    <location>
        <begin position="578"/>
        <end position="713"/>
    </location>
</feature>
<dbReference type="AlphaFoldDB" id="A0A6A5TY48"/>
<feature type="coiled-coil region" evidence="5">
    <location>
        <begin position="333"/>
        <end position="363"/>
    </location>
</feature>
<feature type="transmembrane region" description="Helical" evidence="7">
    <location>
        <begin position="200"/>
        <end position="216"/>
    </location>
</feature>